<dbReference type="PANTHER" id="PTHR13832:SF565">
    <property type="entry name" value="AT28366P-RELATED"/>
    <property type="match status" value="1"/>
</dbReference>
<dbReference type="OrthoDB" id="10264738at2759"/>
<evidence type="ECO:0000256" key="10">
    <source>
        <dbReference type="RuleBase" id="RU003465"/>
    </source>
</evidence>
<keyword evidence="5" id="KW-0479">Metal-binding</keyword>
<evidence type="ECO:0000256" key="9">
    <source>
        <dbReference type="ARBA" id="ARBA00048832"/>
    </source>
</evidence>
<feature type="domain" description="PPM-type phosphatase" evidence="12">
    <location>
        <begin position="68"/>
        <end position="333"/>
    </location>
</feature>
<evidence type="ECO:0000256" key="2">
    <source>
        <dbReference type="ARBA" id="ARBA00001946"/>
    </source>
</evidence>
<dbReference type="AlphaFoldDB" id="A0A4S4LJH0"/>
<dbReference type="InterPro" id="IPR001932">
    <property type="entry name" value="PPM-type_phosphatase-like_dom"/>
</dbReference>
<feature type="compositionally biased region" description="Basic and acidic residues" evidence="11">
    <location>
        <begin position="462"/>
        <end position="513"/>
    </location>
</feature>
<comment type="caution">
    <text evidence="13">The sequence shown here is derived from an EMBL/GenBank/DDBJ whole genome shotgun (WGS) entry which is preliminary data.</text>
</comment>
<evidence type="ECO:0000256" key="1">
    <source>
        <dbReference type="ARBA" id="ARBA00001936"/>
    </source>
</evidence>
<dbReference type="EC" id="3.1.3.16" evidence="4"/>
<reference evidence="13 14" key="1">
    <citation type="submission" date="2019-02" db="EMBL/GenBank/DDBJ databases">
        <title>Genome sequencing of the rare red list fungi Bondarzewia mesenterica.</title>
        <authorList>
            <person name="Buettner E."/>
            <person name="Kellner H."/>
        </authorList>
    </citation>
    <scope>NUCLEOTIDE SEQUENCE [LARGE SCALE GENOMIC DNA]</scope>
    <source>
        <strain evidence="13 14">DSM 108281</strain>
    </source>
</reference>
<evidence type="ECO:0000256" key="4">
    <source>
        <dbReference type="ARBA" id="ARBA00013081"/>
    </source>
</evidence>
<dbReference type="PROSITE" id="PS51746">
    <property type="entry name" value="PPM_2"/>
    <property type="match status" value="1"/>
</dbReference>
<organism evidence="13 14">
    <name type="scientific">Bondarzewia mesenterica</name>
    <dbReference type="NCBI Taxonomy" id="1095465"/>
    <lineage>
        <taxon>Eukaryota</taxon>
        <taxon>Fungi</taxon>
        <taxon>Dikarya</taxon>
        <taxon>Basidiomycota</taxon>
        <taxon>Agaricomycotina</taxon>
        <taxon>Agaricomycetes</taxon>
        <taxon>Russulales</taxon>
        <taxon>Bondarzewiaceae</taxon>
        <taxon>Bondarzewia</taxon>
    </lineage>
</organism>
<evidence type="ECO:0000256" key="11">
    <source>
        <dbReference type="SAM" id="MobiDB-lite"/>
    </source>
</evidence>
<evidence type="ECO:0000256" key="6">
    <source>
        <dbReference type="ARBA" id="ARBA00022801"/>
    </source>
</evidence>
<dbReference type="Pfam" id="PF00481">
    <property type="entry name" value="PP2C"/>
    <property type="match status" value="1"/>
</dbReference>
<feature type="region of interest" description="Disordered" evidence="11">
    <location>
        <begin position="433"/>
        <end position="603"/>
    </location>
</feature>
<dbReference type="PROSITE" id="PS01032">
    <property type="entry name" value="PPM_1"/>
    <property type="match status" value="1"/>
</dbReference>
<dbReference type="Proteomes" id="UP000310158">
    <property type="component" value="Unassembled WGS sequence"/>
</dbReference>
<dbReference type="GO" id="GO:0004722">
    <property type="term" value="F:protein serine/threonine phosphatase activity"/>
    <property type="evidence" value="ECO:0007669"/>
    <property type="project" value="UniProtKB-EC"/>
</dbReference>
<dbReference type="EMBL" id="SGPL01000476">
    <property type="protein sequence ID" value="THH12202.1"/>
    <property type="molecule type" value="Genomic_DNA"/>
</dbReference>
<feature type="region of interest" description="Disordered" evidence="11">
    <location>
        <begin position="384"/>
        <end position="412"/>
    </location>
</feature>
<dbReference type="InterPro" id="IPR000222">
    <property type="entry name" value="PP2C_BS"/>
</dbReference>
<evidence type="ECO:0000256" key="8">
    <source>
        <dbReference type="ARBA" id="ARBA00023211"/>
    </source>
</evidence>
<feature type="compositionally biased region" description="Basic and acidic residues" evidence="11">
    <location>
        <begin position="384"/>
        <end position="397"/>
    </location>
</feature>
<dbReference type="CDD" id="cd00143">
    <property type="entry name" value="PP2Cc"/>
    <property type="match status" value="1"/>
</dbReference>
<keyword evidence="8" id="KW-0464">Manganese</keyword>
<dbReference type="PANTHER" id="PTHR13832">
    <property type="entry name" value="PROTEIN PHOSPHATASE 2C"/>
    <property type="match status" value="1"/>
</dbReference>
<evidence type="ECO:0000313" key="13">
    <source>
        <dbReference type="EMBL" id="THH12202.1"/>
    </source>
</evidence>
<comment type="similarity">
    <text evidence="3 10">Belongs to the PP2C family.</text>
</comment>
<keyword evidence="6 10" id="KW-0378">Hydrolase</keyword>
<dbReference type="InterPro" id="IPR036457">
    <property type="entry name" value="PPM-type-like_dom_sf"/>
</dbReference>
<proteinExistence type="inferred from homology"/>
<dbReference type="InterPro" id="IPR015655">
    <property type="entry name" value="PP2C"/>
</dbReference>
<comment type="cofactor">
    <cofactor evidence="1">
        <name>Mn(2+)</name>
        <dbReference type="ChEBI" id="CHEBI:29035"/>
    </cofactor>
</comment>
<sequence>MDVEANKHDDPNSGYSRTAVYDLHWSSEHNARLDVFNVDALIARAMGQTLSIPVTNKYNESGEDDRFLYGVSEMQGWRITMEDAHTIALRLDDDEQTNSFFAVYDGHGGGAVSKFAGQNVHKRLVKEEAYQERKYAEAMKRAFLGTDEDMLADPSFIREPSGCTAVAALVTKDNQVYVANAGDSRVVMSINGTVEPLSYDHKPQNELERERIHGAGGYVEYGRVNGNLALARALGDFEYKKNYSIPPERQVITANPEVITHDIAEVDEFIVLACDGIWDCLSSQQVVNIVRLQVSQGKSLPEICDNLCDLCLAPDTVGAGYGCDNMTVMIVALLQGQTREQWYAKIKDRVERKVGFDTPDTLPELYSPKRLVAFKTKMQAWAAHEKQRLEREQERQRQRGSSSDDYIGSSPEPSVISYTIVASDEVSYHAGAGISSDSMLSQDDSSDTDDIGDDDSPDDDTLFSRRSDAPDMTKSLKEQLEELEKDETDSGERDADGDLKIEDADEEAFREPFDSVIDLSQAERHRAEARANGSSTSQSLPSTTPDSSPRTLQGETPPPPQPLPNGFATTVPGQLHSLPGGDEPDPSVKAEGFLDSSEDPLKG</sequence>
<name>A0A4S4LJH0_9AGAM</name>
<dbReference type="SMART" id="SM00332">
    <property type="entry name" value="PP2Cc"/>
    <property type="match status" value="1"/>
</dbReference>
<dbReference type="Gene3D" id="3.60.40.10">
    <property type="entry name" value="PPM-type phosphatase domain"/>
    <property type="match status" value="1"/>
</dbReference>
<dbReference type="GO" id="GO:0046872">
    <property type="term" value="F:metal ion binding"/>
    <property type="evidence" value="ECO:0007669"/>
    <property type="project" value="UniProtKB-KW"/>
</dbReference>
<evidence type="ECO:0000259" key="12">
    <source>
        <dbReference type="PROSITE" id="PS51746"/>
    </source>
</evidence>
<comment type="catalytic activity">
    <reaction evidence="9">
        <text>O-phospho-L-threonyl-[protein] + H2O = L-threonyl-[protein] + phosphate</text>
        <dbReference type="Rhea" id="RHEA:47004"/>
        <dbReference type="Rhea" id="RHEA-COMP:11060"/>
        <dbReference type="Rhea" id="RHEA-COMP:11605"/>
        <dbReference type="ChEBI" id="CHEBI:15377"/>
        <dbReference type="ChEBI" id="CHEBI:30013"/>
        <dbReference type="ChEBI" id="CHEBI:43474"/>
        <dbReference type="ChEBI" id="CHEBI:61977"/>
        <dbReference type="EC" id="3.1.3.16"/>
    </reaction>
    <physiologicalReaction direction="left-to-right" evidence="9">
        <dbReference type="Rhea" id="RHEA:47005"/>
    </physiologicalReaction>
</comment>
<keyword evidence="14" id="KW-1185">Reference proteome</keyword>
<gene>
    <name evidence="13" type="ORF">EW146_g7785</name>
</gene>
<evidence type="ECO:0000313" key="14">
    <source>
        <dbReference type="Proteomes" id="UP000310158"/>
    </source>
</evidence>
<keyword evidence="7 10" id="KW-0904">Protein phosphatase</keyword>
<evidence type="ECO:0000256" key="7">
    <source>
        <dbReference type="ARBA" id="ARBA00022912"/>
    </source>
</evidence>
<accession>A0A4S4LJH0</accession>
<evidence type="ECO:0000256" key="3">
    <source>
        <dbReference type="ARBA" id="ARBA00006702"/>
    </source>
</evidence>
<feature type="compositionally biased region" description="Acidic residues" evidence="11">
    <location>
        <begin position="444"/>
        <end position="461"/>
    </location>
</feature>
<dbReference type="SUPFAM" id="SSF81606">
    <property type="entry name" value="PP2C-like"/>
    <property type="match status" value="1"/>
</dbReference>
<feature type="compositionally biased region" description="Low complexity" evidence="11">
    <location>
        <begin position="534"/>
        <end position="549"/>
    </location>
</feature>
<dbReference type="FunFam" id="3.60.40.10:FF:000016">
    <property type="entry name" value="Protein phosphatase 2C"/>
    <property type="match status" value="1"/>
</dbReference>
<comment type="cofactor">
    <cofactor evidence="2">
        <name>Mg(2+)</name>
        <dbReference type="ChEBI" id="CHEBI:18420"/>
    </cofactor>
</comment>
<protein>
    <recommendedName>
        <fullName evidence="4">protein-serine/threonine phosphatase</fullName>
        <ecNumber evidence="4">3.1.3.16</ecNumber>
    </recommendedName>
</protein>
<evidence type="ECO:0000256" key="5">
    <source>
        <dbReference type="ARBA" id="ARBA00022723"/>
    </source>
</evidence>